<gene>
    <name evidence="1" type="ORF">MVEN_01841800</name>
</gene>
<keyword evidence="2" id="KW-1185">Reference proteome</keyword>
<proteinExistence type="predicted"/>
<organism evidence="1 2">
    <name type="scientific">Mycena venus</name>
    <dbReference type="NCBI Taxonomy" id="2733690"/>
    <lineage>
        <taxon>Eukaryota</taxon>
        <taxon>Fungi</taxon>
        <taxon>Dikarya</taxon>
        <taxon>Basidiomycota</taxon>
        <taxon>Agaricomycotina</taxon>
        <taxon>Agaricomycetes</taxon>
        <taxon>Agaricomycetidae</taxon>
        <taxon>Agaricales</taxon>
        <taxon>Marasmiineae</taxon>
        <taxon>Mycenaceae</taxon>
        <taxon>Mycena</taxon>
    </lineage>
</organism>
<evidence type="ECO:0000313" key="1">
    <source>
        <dbReference type="EMBL" id="KAF7342516.1"/>
    </source>
</evidence>
<name>A0A8H6XLA4_9AGAR</name>
<comment type="caution">
    <text evidence="1">The sequence shown here is derived from an EMBL/GenBank/DDBJ whole genome shotgun (WGS) entry which is preliminary data.</text>
</comment>
<accession>A0A8H6XLA4</accession>
<dbReference type="Proteomes" id="UP000620124">
    <property type="component" value="Unassembled WGS sequence"/>
</dbReference>
<dbReference type="EMBL" id="JACAZI010000017">
    <property type="protein sequence ID" value="KAF7342516.1"/>
    <property type="molecule type" value="Genomic_DNA"/>
</dbReference>
<dbReference type="AlphaFoldDB" id="A0A8H6XLA4"/>
<dbReference type="OrthoDB" id="3050180at2759"/>
<protein>
    <submittedName>
        <fullName evidence="1">Uncharacterized protein</fullName>
    </submittedName>
</protein>
<reference evidence="1" key="1">
    <citation type="submission" date="2020-05" db="EMBL/GenBank/DDBJ databases">
        <title>Mycena genomes resolve the evolution of fungal bioluminescence.</title>
        <authorList>
            <person name="Tsai I.J."/>
        </authorList>
    </citation>
    <scope>NUCLEOTIDE SEQUENCE</scope>
    <source>
        <strain evidence="1">CCC161011</strain>
    </source>
</reference>
<evidence type="ECO:0000313" key="2">
    <source>
        <dbReference type="Proteomes" id="UP000620124"/>
    </source>
</evidence>
<sequence length="248" mass="28424">MDEWAQEADLVRQAEQFGRWNAASIARNLRFMGPESEIPILDEYDEEDALLCEIMDNAQLNDPPTVEDLVDVEINGQTRIKTTAEWYPYPTKMDYANPLTRSLLHFYPEIPDGPISEAWRAQKWQREIDRDAFTPMTVDGHRHFYVNELARRHDGSFVIPLCWVLFKGEMHADAVIVTVDGDVTAHVDTTEILIRAADLLDNYLDLQFKKLLPSAWDGKTFFSCKISIKDAQSSAQAGKWASDVHQFC</sequence>